<feature type="compositionally biased region" description="Polar residues" evidence="1">
    <location>
        <begin position="223"/>
        <end position="237"/>
    </location>
</feature>
<evidence type="ECO:0000313" key="2">
    <source>
        <dbReference type="EMBL" id="KAA6391261.1"/>
    </source>
</evidence>
<reference evidence="2 3" key="1">
    <citation type="submission" date="2019-03" db="EMBL/GenBank/DDBJ databases">
        <title>Single cell metagenomics reveals metabolic interactions within the superorganism composed of flagellate Streblomastix strix and complex community of Bacteroidetes bacteria on its surface.</title>
        <authorList>
            <person name="Treitli S.C."/>
            <person name="Kolisko M."/>
            <person name="Husnik F."/>
            <person name="Keeling P."/>
            <person name="Hampl V."/>
        </authorList>
    </citation>
    <scope>NUCLEOTIDE SEQUENCE [LARGE SCALE GENOMIC DNA]</scope>
    <source>
        <strain evidence="2">ST1C</strain>
    </source>
</reference>
<gene>
    <name evidence="2" type="ORF">EZS28_013209</name>
</gene>
<dbReference type="EMBL" id="SNRW01002939">
    <property type="protein sequence ID" value="KAA6391261.1"/>
    <property type="molecule type" value="Genomic_DNA"/>
</dbReference>
<feature type="region of interest" description="Disordered" evidence="1">
    <location>
        <begin position="223"/>
        <end position="267"/>
    </location>
</feature>
<accession>A0A5J4W8K0</accession>
<organism evidence="2 3">
    <name type="scientific">Streblomastix strix</name>
    <dbReference type="NCBI Taxonomy" id="222440"/>
    <lineage>
        <taxon>Eukaryota</taxon>
        <taxon>Metamonada</taxon>
        <taxon>Preaxostyla</taxon>
        <taxon>Oxymonadida</taxon>
        <taxon>Streblomastigidae</taxon>
        <taxon>Streblomastix</taxon>
    </lineage>
</organism>
<comment type="caution">
    <text evidence="2">The sequence shown here is derived from an EMBL/GenBank/DDBJ whole genome shotgun (WGS) entry which is preliminary data.</text>
</comment>
<name>A0A5J4W8K0_9EUKA</name>
<dbReference type="AlphaFoldDB" id="A0A5J4W8K0"/>
<proteinExistence type="predicted"/>
<sequence>MGATFQIINPNTEIRCAAKWKKKWFLKTSNQRDIGYSVLRFTPIRNAIVRGENPFQSLEKGQQNNKFQYQQEDFIKNSLSSHRTLQIGKKSSNSTKGYLYSRNKEQNSRFVIWTEQSWRLLPQEENSRTSVQDDAIHSYHRSLRKQKNKTDQTVLHNKFGSPCCCSRCIQNKLKDRIICDTSSNTFDRTLSSKNQKGKSCSHNDSPKLGRIILAASDSINDNQANQSRVVKSNSQEWSKSDKMKMGSASRRASSDFSIRQEQGRQGDELHRQAMKSIGTSDIAIENQIKLMKGSWRRHKTGLGHLTKYLQLNNISQSDLAGIKHPQIFIINFVAWLKTQRLSSSAILNVKTAISTLLISLGYPENKIFNNTTSISTKKERKNTANRIQDRETYNVDDILKYIRRRVKQINEMEYDELQGINIALIMTITTR</sequence>
<protein>
    <submittedName>
        <fullName evidence="2">Uncharacterized protein</fullName>
    </submittedName>
</protein>
<evidence type="ECO:0000313" key="3">
    <source>
        <dbReference type="Proteomes" id="UP000324800"/>
    </source>
</evidence>
<dbReference type="Proteomes" id="UP000324800">
    <property type="component" value="Unassembled WGS sequence"/>
</dbReference>
<feature type="compositionally biased region" description="Polar residues" evidence="1">
    <location>
        <begin position="250"/>
        <end position="260"/>
    </location>
</feature>
<evidence type="ECO:0000256" key="1">
    <source>
        <dbReference type="SAM" id="MobiDB-lite"/>
    </source>
</evidence>